<name>A0A2Z6N976_TRISU</name>
<sequence>MTKVVVEEVESPMKITVVENDNSRSKQNPKKRVGEEDDETLASQQNAAKKTKGYKSMLTVDFLKEHNEHDEELEKLENEDDDEDDLENEDQEEENNGND</sequence>
<keyword evidence="3" id="KW-1185">Reference proteome</keyword>
<evidence type="ECO:0000256" key="1">
    <source>
        <dbReference type="SAM" id="MobiDB-lite"/>
    </source>
</evidence>
<organism evidence="2 3">
    <name type="scientific">Trifolium subterraneum</name>
    <name type="common">Subterranean clover</name>
    <dbReference type="NCBI Taxonomy" id="3900"/>
    <lineage>
        <taxon>Eukaryota</taxon>
        <taxon>Viridiplantae</taxon>
        <taxon>Streptophyta</taxon>
        <taxon>Embryophyta</taxon>
        <taxon>Tracheophyta</taxon>
        <taxon>Spermatophyta</taxon>
        <taxon>Magnoliopsida</taxon>
        <taxon>eudicotyledons</taxon>
        <taxon>Gunneridae</taxon>
        <taxon>Pentapetalae</taxon>
        <taxon>rosids</taxon>
        <taxon>fabids</taxon>
        <taxon>Fabales</taxon>
        <taxon>Fabaceae</taxon>
        <taxon>Papilionoideae</taxon>
        <taxon>50 kb inversion clade</taxon>
        <taxon>NPAAA clade</taxon>
        <taxon>Hologalegina</taxon>
        <taxon>IRL clade</taxon>
        <taxon>Trifolieae</taxon>
        <taxon>Trifolium</taxon>
    </lineage>
</organism>
<feature type="region of interest" description="Disordered" evidence="1">
    <location>
        <begin position="16"/>
        <end position="99"/>
    </location>
</feature>
<dbReference type="EMBL" id="DF973321">
    <property type="protein sequence ID" value="GAU25757.1"/>
    <property type="molecule type" value="Genomic_DNA"/>
</dbReference>
<dbReference type="AlphaFoldDB" id="A0A2Z6N976"/>
<feature type="compositionally biased region" description="Acidic residues" evidence="1">
    <location>
        <begin position="70"/>
        <end position="99"/>
    </location>
</feature>
<proteinExistence type="predicted"/>
<dbReference type="Proteomes" id="UP000242715">
    <property type="component" value="Unassembled WGS sequence"/>
</dbReference>
<protein>
    <submittedName>
        <fullName evidence="2">Uncharacterized protein</fullName>
    </submittedName>
</protein>
<gene>
    <name evidence="2" type="ORF">TSUD_222140</name>
</gene>
<evidence type="ECO:0000313" key="2">
    <source>
        <dbReference type="EMBL" id="GAU25757.1"/>
    </source>
</evidence>
<reference evidence="3" key="1">
    <citation type="journal article" date="2017" name="Front. Plant Sci.">
        <title>Climate Clever Clovers: New Paradigm to Reduce the Environmental Footprint of Ruminants by Breeding Low Methanogenic Forages Utilizing Haplotype Variation.</title>
        <authorList>
            <person name="Kaur P."/>
            <person name="Appels R."/>
            <person name="Bayer P.E."/>
            <person name="Keeble-Gagnere G."/>
            <person name="Wang J."/>
            <person name="Hirakawa H."/>
            <person name="Shirasawa K."/>
            <person name="Vercoe P."/>
            <person name="Stefanova K."/>
            <person name="Durmic Z."/>
            <person name="Nichols P."/>
            <person name="Revell C."/>
            <person name="Isobe S.N."/>
            <person name="Edwards D."/>
            <person name="Erskine W."/>
        </authorList>
    </citation>
    <scope>NUCLEOTIDE SEQUENCE [LARGE SCALE GENOMIC DNA]</scope>
    <source>
        <strain evidence="3">cv. Daliak</strain>
    </source>
</reference>
<evidence type="ECO:0000313" key="3">
    <source>
        <dbReference type="Proteomes" id="UP000242715"/>
    </source>
</evidence>
<accession>A0A2Z6N976</accession>